<dbReference type="InterPro" id="IPR008271">
    <property type="entry name" value="Ser/Thr_kinase_AS"/>
</dbReference>
<feature type="binding site" evidence="15">
    <location>
        <position position="470"/>
    </location>
    <ligand>
        <name>ATP</name>
        <dbReference type="ChEBI" id="CHEBI:30616"/>
    </ligand>
</feature>
<feature type="compositionally biased region" description="Polar residues" evidence="17">
    <location>
        <begin position="101"/>
        <end position="113"/>
    </location>
</feature>
<comment type="catalytic activity">
    <reaction evidence="11">
        <text>L-seryl-[protein] + ATP = O-phospho-L-seryl-[protein] + ADP + H(+)</text>
        <dbReference type="Rhea" id="RHEA:17989"/>
        <dbReference type="Rhea" id="RHEA-COMP:9863"/>
        <dbReference type="Rhea" id="RHEA-COMP:11604"/>
        <dbReference type="ChEBI" id="CHEBI:15378"/>
        <dbReference type="ChEBI" id="CHEBI:29999"/>
        <dbReference type="ChEBI" id="CHEBI:30616"/>
        <dbReference type="ChEBI" id="CHEBI:83421"/>
        <dbReference type="ChEBI" id="CHEBI:456216"/>
        <dbReference type="EC" id="2.7.11.12"/>
    </reaction>
</comment>
<dbReference type="EMBL" id="JAROKS010000019">
    <property type="protein sequence ID" value="KAK1792402.1"/>
    <property type="molecule type" value="Genomic_DNA"/>
</dbReference>
<evidence type="ECO:0000256" key="17">
    <source>
        <dbReference type="SAM" id="MobiDB-lite"/>
    </source>
</evidence>
<keyword evidence="16" id="KW-0175">Coiled coil</keyword>
<evidence type="ECO:0000256" key="15">
    <source>
        <dbReference type="PROSITE-ProRule" id="PRU10141"/>
    </source>
</evidence>
<dbReference type="InterPro" id="IPR000595">
    <property type="entry name" value="cNMP-bd_dom"/>
</dbReference>
<dbReference type="GO" id="GO:0005524">
    <property type="term" value="F:ATP binding"/>
    <property type="evidence" value="ECO:0007669"/>
    <property type="project" value="UniProtKB-UniRule"/>
</dbReference>
<dbReference type="AlphaFoldDB" id="A0AAD8Z3S0"/>
<keyword evidence="6 12" id="KW-0547">Nucleotide-binding</keyword>
<evidence type="ECO:0000256" key="12">
    <source>
        <dbReference type="PIRNR" id="PIRNR000559"/>
    </source>
</evidence>
<feature type="binding site" evidence="14">
    <location>
        <position position="466"/>
    </location>
    <ligand>
        <name>ATP</name>
        <dbReference type="ChEBI" id="CHEBI:30616"/>
    </ligand>
</feature>
<dbReference type="SUPFAM" id="SSF51206">
    <property type="entry name" value="cAMP-binding domain-like"/>
    <property type="match status" value="2"/>
</dbReference>
<dbReference type="InterPro" id="IPR014710">
    <property type="entry name" value="RmlC-like_jellyroll"/>
</dbReference>
<evidence type="ECO:0000256" key="11">
    <source>
        <dbReference type="ARBA" id="ARBA00047462"/>
    </source>
</evidence>
<dbReference type="PROSITE" id="PS00107">
    <property type="entry name" value="PROTEIN_KINASE_ATP"/>
    <property type="match status" value="1"/>
</dbReference>
<evidence type="ECO:0000256" key="2">
    <source>
        <dbReference type="ARBA" id="ARBA00012428"/>
    </source>
</evidence>
<dbReference type="SMART" id="SM00220">
    <property type="entry name" value="S_TKc"/>
    <property type="match status" value="1"/>
</dbReference>
<dbReference type="PIRSF" id="PIRSF000559">
    <property type="entry name" value="cGMP-dep_kinase"/>
    <property type="match status" value="1"/>
</dbReference>
<evidence type="ECO:0000256" key="16">
    <source>
        <dbReference type="SAM" id="Coils"/>
    </source>
</evidence>
<dbReference type="InterPro" id="IPR000961">
    <property type="entry name" value="AGC-kinase_C"/>
</dbReference>
<sequence>MGNGSVKLNPFIKVNSSSKSKVNGESSGAPHVHRLRVEELENQLRKKDEELNTQQLHIKHLEEQLAKQSQAVTDISEALRSKCLQMSKLQEALKNQADAESLSSPNKTHSSEPLSGLLRDALNKRRGAKAGVSAEPSSRTFDLRTMPKFYFESARIWKEPSVKKLLTDALNKNRYLKRLEPQQIKDMVECMYERTYQKGEYVIKQGEPGNHLFVLAAATGVKTWVLDREVFHKVMRMTAEARHEQHRNFLRSVSLLASLPEDKLTKIVDCLEVEYYDKGDYVIREGEEGNTFYIIANGKVKVTQSTKDQKDPQVINSLRKGDYFGEKALISDDFRSANIIAEEDGVECLVIDRETFTQTVGTFDELKKHLQGYVETLARDDKKRNAKYALQVFLVCLKYTNCYIRSRSSTPSGSTLSLDVLQLKEKDFASTISFSSLEIIATLGVGGFGRVELVKVKNENMTFALKCIKKHHIVDNRQEEHILSERRILSETCCPFIVRMYQTFKDSKYVYMLLEACLGGEIWSLLRDRGSFDENTAKFCVGCVTEAFEYLHNKGIIYRDLKPENLMLDSEGYVKLVDFGFAKIIKCGQKTWTFCGTPEYVAPEIILNKGHGLSVDFWSMGILIFELLTGRPPFAGSDQMMIYTFILKGMEKMDFPKTITKRPGDLIRKLCKQNPSERLGNMKNGIADIKKHRWFTSFSWAGLKDRTLMSPLKRELKGPMDHSYFDSYPPEDDLPPDELSGWDMDF</sequence>
<dbReference type="GO" id="GO:0030553">
    <property type="term" value="F:cGMP binding"/>
    <property type="evidence" value="ECO:0007669"/>
    <property type="project" value="UniProtKB-KW"/>
</dbReference>
<evidence type="ECO:0000256" key="7">
    <source>
        <dbReference type="ARBA" id="ARBA00022777"/>
    </source>
</evidence>
<evidence type="ECO:0000256" key="4">
    <source>
        <dbReference type="ARBA" id="ARBA00022535"/>
    </source>
</evidence>
<feature type="domain" description="Cyclic nucleotide-binding" evidence="19">
    <location>
        <begin position="255"/>
        <end position="368"/>
    </location>
</feature>
<dbReference type="EC" id="2.7.11.12" evidence="2 12"/>
<dbReference type="CDD" id="cd00038">
    <property type="entry name" value="CAP_ED"/>
    <property type="match status" value="1"/>
</dbReference>
<feature type="binding site" evidence="14">
    <location>
        <begin position="443"/>
        <end position="451"/>
    </location>
    <ligand>
        <name>ATP</name>
        <dbReference type="ChEBI" id="CHEBI:30616"/>
    </ligand>
</feature>
<gene>
    <name evidence="21" type="ORF">P4O66_012350</name>
</gene>
<feature type="coiled-coil region" evidence="16">
    <location>
        <begin position="37"/>
        <end position="78"/>
    </location>
</feature>
<evidence type="ECO:0000256" key="14">
    <source>
        <dbReference type="PIRSR" id="PIRSR000559-2"/>
    </source>
</evidence>
<dbReference type="Proteomes" id="UP001239994">
    <property type="component" value="Unassembled WGS sequence"/>
</dbReference>
<keyword evidence="7 12" id="KW-0418">Kinase</keyword>
<reference evidence="21" key="1">
    <citation type="submission" date="2023-03" db="EMBL/GenBank/DDBJ databases">
        <title>Electrophorus voltai genome.</title>
        <authorList>
            <person name="Bian C."/>
        </authorList>
    </citation>
    <scope>NUCLEOTIDE SEQUENCE</scope>
    <source>
        <strain evidence="21">CB-2022</strain>
        <tissue evidence="21">Muscle</tissue>
    </source>
</reference>
<dbReference type="CDD" id="cd05572">
    <property type="entry name" value="STKc_cGK"/>
    <property type="match status" value="1"/>
</dbReference>
<evidence type="ECO:0000256" key="6">
    <source>
        <dbReference type="ARBA" id="ARBA00022741"/>
    </source>
</evidence>
<keyword evidence="8 12" id="KW-0067">ATP-binding</keyword>
<dbReference type="FunFam" id="2.60.120.10:FF:000038">
    <property type="entry name" value="cGMP-dependent protein kinase"/>
    <property type="match status" value="1"/>
</dbReference>
<comment type="similarity">
    <text evidence="1 12">Belongs to the protein kinase superfamily. AGC Ser/Thr protein kinase family. cGMP subfamily.</text>
</comment>
<dbReference type="FunFam" id="3.30.200.20:FF:000005">
    <property type="entry name" value="cAMP-dependent protein kinase catalytic subunit"/>
    <property type="match status" value="1"/>
</dbReference>
<dbReference type="InterPro" id="IPR011009">
    <property type="entry name" value="Kinase-like_dom_sf"/>
</dbReference>
<comment type="caution">
    <text evidence="21">The sequence shown here is derived from an EMBL/GenBank/DDBJ whole genome shotgun (WGS) entry which is preliminary data.</text>
</comment>
<accession>A0AAD8Z3S0</accession>
<dbReference type="InterPro" id="IPR000719">
    <property type="entry name" value="Prot_kinase_dom"/>
</dbReference>
<dbReference type="GO" id="GO:0004692">
    <property type="term" value="F:cGMP-dependent protein kinase activity"/>
    <property type="evidence" value="ECO:0007669"/>
    <property type="project" value="UniProtKB-EC"/>
</dbReference>
<proteinExistence type="inferred from homology"/>
<keyword evidence="3 12" id="KW-0723">Serine/threonine-protein kinase</keyword>
<evidence type="ECO:0000313" key="22">
    <source>
        <dbReference type="Proteomes" id="UP001239994"/>
    </source>
</evidence>
<evidence type="ECO:0000313" key="21">
    <source>
        <dbReference type="EMBL" id="KAK1792402.1"/>
    </source>
</evidence>
<dbReference type="FunFam" id="1.10.510.10:FF:000210">
    <property type="entry name" value="Non-specific serine/threonine protein kinase"/>
    <property type="match status" value="1"/>
</dbReference>
<name>A0AAD8Z3S0_9TELE</name>
<dbReference type="InterPro" id="IPR018490">
    <property type="entry name" value="cNMP-bd_dom_sf"/>
</dbReference>
<evidence type="ECO:0000259" key="19">
    <source>
        <dbReference type="PROSITE" id="PS50042"/>
    </source>
</evidence>
<keyword evidence="22" id="KW-1185">Reference proteome</keyword>
<evidence type="ECO:0000256" key="5">
    <source>
        <dbReference type="ARBA" id="ARBA00022679"/>
    </source>
</evidence>
<dbReference type="InterPro" id="IPR035014">
    <property type="entry name" value="STKc_cGK"/>
</dbReference>
<feature type="domain" description="AGC-kinase C-terminal" evidence="20">
    <location>
        <begin position="696"/>
        <end position="746"/>
    </location>
</feature>
<dbReference type="InterPro" id="IPR018488">
    <property type="entry name" value="cNMP-bd_CS"/>
</dbReference>
<organism evidence="21 22">
    <name type="scientific">Electrophorus voltai</name>
    <dbReference type="NCBI Taxonomy" id="2609070"/>
    <lineage>
        <taxon>Eukaryota</taxon>
        <taxon>Metazoa</taxon>
        <taxon>Chordata</taxon>
        <taxon>Craniata</taxon>
        <taxon>Vertebrata</taxon>
        <taxon>Euteleostomi</taxon>
        <taxon>Actinopterygii</taxon>
        <taxon>Neopterygii</taxon>
        <taxon>Teleostei</taxon>
        <taxon>Ostariophysi</taxon>
        <taxon>Gymnotiformes</taxon>
        <taxon>Gymnotoidei</taxon>
        <taxon>Gymnotidae</taxon>
        <taxon>Electrophorus</taxon>
    </lineage>
</organism>
<evidence type="ECO:0000256" key="13">
    <source>
        <dbReference type="PIRSR" id="PIRSR000559-1"/>
    </source>
</evidence>
<dbReference type="Pfam" id="PF00027">
    <property type="entry name" value="cNMP_binding"/>
    <property type="match status" value="1"/>
</dbReference>
<dbReference type="InterPro" id="IPR017441">
    <property type="entry name" value="Protein_kinase_ATP_BS"/>
</dbReference>
<dbReference type="PRINTS" id="PR00104">
    <property type="entry name" value="CGMPKINASE"/>
</dbReference>
<dbReference type="Gene3D" id="2.60.120.10">
    <property type="entry name" value="Jelly Rolls"/>
    <property type="match status" value="2"/>
</dbReference>
<dbReference type="Pfam" id="PF00069">
    <property type="entry name" value="Pkinase"/>
    <property type="match status" value="1"/>
</dbReference>
<keyword evidence="5 12" id="KW-0808">Transferase</keyword>
<dbReference type="PROSITE" id="PS00108">
    <property type="entry name" value="PROTEIN_KINASE_ST"/>
    <property type="match status" value="1"/>
</dbReference>
<protein>
    <recommendedName>
        <fullName evidence="2 12">cGMP-dependent protein kinase</fullName>
        <ecNumber evidence="2 12">2.7.11.12</ecNumber>
    </recommendedName>
</protein>
<feature type="domain" description="Protein kinase" evidence="18">
    <location>
        <begin position="437"/>
        <end position="695"/>
    </location>
</feature>
<comment type="catalytic activity">
    <reaction evidence="10 12">
        <text>L-threonyl-[protein] + ATP = O-phospho-L-threonyl-[protein] + ADP + H(+)</text>
        <dbReference type="Rhea" id="RHEA:46608"/>
        <dbReference type="Rhea" id="RHEA-COMP:11060"/>
        <dbReference type="Rhea" id="RHEA-COMP:11605"/>
        <dbReference type="ChEBI" id="CHEBI:15378"/>
        <dbReference type="ChEBI" id="CHEBI:30013"/>
        <dbReference type="ChEBI" id="CHEBI:30616"/>
        <dbReference type="ChEBI" id="CHEBI:61977"/>
        <dbReference type="ChEBI" id="CHEBI:456216"/>
        <dbReference type="EC" id="2.7.11.12"/>
    </reaction>
</comment>
<dbReference type="PROSITE" id="PS51285">
    <property type="entry name" value="AGC_KINASE_CTER"/>
    <property type="match status" value="1"/>
</dbReference>
<dbReference type="PROSITE" id="PS50011">
    <property type="entry name" value="PROTEIN_KINASE_DOM"/>
    <property type="match status" value="1"/>
</dbReference>
<dbReference type="SUPFAM" id="SSF56112">
    <property type="entry name" value="Protein kinase-like (PK-like)"/>
    <property type="match status" value="1"/>
</dbReference>
<dbReference type="PROSITE" id="PS00888">
    <property type="entry name" value="CNMP_BINDING_1"/>
    <property type="match status" value="1"/>
</dbReference>
<evidence type="ECO:0000256" key="9">
    <source>
        <dbReference type="ARBA" id="ARBA00022992"/>
    </source>
</evidence>
<dbReference type="PANTHER" id="PTHR24353">
    <property type="entry name" value="CYCLIC NUCLEOTIDE-DEPENDENT PROTEIN KINASE"/>
    <property type="match status" value="1"/>
</dbReference>
<keyword evidence="9 12" id="KW-0142">cGMP-binding</keyword>
<evidence type="ECO:0000256" key="3">
    <source>
        <dbReference type="ARBA" id="ARBA00022527"/>
    </source>
</evidence>
<feature type="domain" description="Cyclic nucleotide-binding" evidence="19">
    <location>
        <begin position="217"/>
        <end position="252"/>
    </location>
</feature>
<dbReference type="InterPro" id="IPR002374">
    <property type="entry name" value="cGMP_dep_kinase"/>
</dbReference>
<feature type="domain" description="Cyclic nucleotide-binding" evidence="19">
    <location>
        <begin position="175"/>
        <end position="215"/>
    </location>
</feature>
<dbReference type="Gene3D" id="1.10.510.10">
    <property type="entry name" value="Transferase(Phosphotransferase) domain 1"/>
    <property type="match status" value="1"/>
</dbReference>
<feature type="region of interest" description="Disordered" evidence="17">
    <location>
        <begin position="95"/>
        <end position="115"/>
    </location>
</feature>
<evidence type="ECO:0000259" key="18">
    <source>
        <dbReference type="PROSITE" id="PS50011"/>
    </source>
</evidence>
<evidence type="ECO:0000256" key="10">
    <source>
        <dbReference type="ARBA" id="ARBA00047298"/>
    </source>
</evidence>
<evidence type="ECO:0000256" key="8">
    <source>
        <dbReference type="ARBA" id="ARBA00022840"/>
    </source>
</evidence>
<dbReference type="Gene3D" id="3.30.200.20">
    <property type="entry name" value="Phosphorylase Kinase, domain 1"/>
    <property type="match status" value="1"/>
</dbReference>
<keyword evidence="4 12" id="KW-0140">cGMP</keyword>
<evidence type="ECO:0000256" key="1">
    <source>
        <dbReference type="ARBA" id="ARBA00006352"/>
    </source>
</evidence>
<dbReference type="SMART" id="SM00100">
    <property type="entry name" value="cNMP"/>
    <property type="match status" value="2"/>
</dbReference>
<feature type="active site" description="Proton acceptor" evidence="13">
    <location>
        <position position="560"/>
    </location>
</feature>
<dbReference type="PANTHER" id="PTHR24353:SF24">
    <property type="match status" value="1"/>
</dbReference>
<dbReference type="PROSITE" id="PS00889">
    <property type="entry name" value="CNMP_BINDING_2"/>
    <property type="match status" value="1"/>
</dbReference>
<dbReference type="PROSITE" id="PS50042">
    <property type="entry name" value="CNMP_BINDING_3"/>
    <property type="match status" value="3"/>
</dbReference>
<evidence type="ECO:0000259" key="20">
    <source>
        <dbReference type="PROSITE" id="PS51285"/>
    </source>
</evidence>